<evidence type="ECO:0000313" key="2">
    <source>
        <dbReference type="Proteomes" id="UP000242146"/>
    </source>
</evidence>
<dbReference type="AlphaFoldDB" id="A0A1X2GDM8"/>
<name>A0A1X2GDM8_9FUNG</name>
<gene>
    <name evidence="1" type="ORF">DM01DRAFT_1079574</name>
</gene>
<keyword evidence="2" id="KW-1185">Reference proteome</keyword>
<evidence type="ECO:0000313" key="1">
    <source>
        <dbReference type="EMBL" id="ORX51538.1"/>
    </source>
</evidence>
<dbReference type="Proteomes" id="UP000242146">
    <property type="component" value="Unassembled WGS sequence"/>
</dbReference>
<reference evidence="1 2" key="1">
    <citation type="submission" date="2016-07" db="EMBL/GenBank/DDBJ databases">
        <title>Pervasive Adenine N6-methylation of Active Genes in Fungi.</title>
        <authorList>
            <consortium name="DOE Joint Genome Institute"/>
            <person name="Mondo S.J."/>
            <person name="Dannebaum R.O."/>
            <person name="Kuo R.C."/>
            <person name="Labutti K."/>
            <person name="Haridas S."/>
            <person name="Kuo A."/>
            <person name="Salamov A."/>
            <person name="Ahrendt S.R."/>
            <person name="Lipzen A."/>
            <person name="Sullivan W."/>
            <person name="Andreopoulos W.B."/>
            <person name="Clum A."/>
            <person name="Lindquist E."/>
            <person name="Daum C."/>
            <person name="Ramamoorthy G.K."/>
            <person name="Gryganskyi A."/>
            <person name="Culley D."/>
            <person name="Magnuson J.K."/>
            <person name="James T.Y."/>
            <person name="O'Malley M.A."/>
            <person name="Stajich J.E."/>
            <person name="Spatafora J.W."/>
            <person name="Visel A."/>
            <person name="Grigoriev I.V."/>
        </authorList>
    </citation>
    <scope>NUCLEOTIDE SEQUENCE [LARGE SCALE GENOMIC DNA]</scope>
    <source>
        <strain evidence="1 2">NRRL 3301</strain>
    </source>
</reference>
<sequence>MSKIIAKTCGGKKTKKSTCQSTTSTLYDYQELTFGRQPLQQGPSPGELASAVMTGADYGVVTSATTMAFTLPDLEHIMAGDYVKLPKPSKMTAKDIQWQSGQLQFTKKLSKSMKAHPNVVAAEKLMSKEPVSTTSTPSAVLERYTRIRDTTTEIQSFYSTKWIWCRRRFLAWRAKSIKKAIVAKERQNFTNNNKVPLIRFIGNAGLDWELARASKGTPELAVCGIDEPAGRMGLQC</sequence>
<organism evidence="1 2">
    <name type="scientific">Hesseltinella vesiculosa</name>
    <dbReference type="NCBI Taxonomy" id="101127"/>
    <lineage>
        <taxon>Eukaryota</taxon>
        <taxon>Fungi</taxon>
        <taxon>Fungi incertae sedis</taxon>
        <taxon>Mucoromycota</taxon>
        <taxon>Mucoromycotina</taxon>
        <taxon>Mucoromycetes</taxon>
        <taxon>Mucorales</taxon>
        <taxon>Cunninghamellaceae</taxon>
        <taxon>Hesseltinella</taxon>
    </lineage>
</organism>
<comment type="caution">
    <text evidence="1">The sequence shown here is derived from an EMBL/GenBank/DDBJ whole genome shotgun (WGS) entry which is preliminary data.</text>
</comment>
<dbReference type="EMBL" id="MCGT01000020">
    <property type="protein sequence ID" value="ORX51538.1"/>
    <property type="molecule type" value="Genomic_DNA"/>
</dbReference>
<proteinExistence type="predicted"/>
<protein>
    <submittedName>
        <fullName evidence="1">Uncharacterized protein</fullName>
    </submittedName>
</protein>
<accession>A0A1X2GDM8</accession>